<dbReference type="STRING" id="537013.CLOSTMETH_03403"/>
<name>C0EHQ8_9FIRM</name>
<dbReference type="Proteomes" id="UP000003340">
    <property type="component" value="Unassembled WGS sequence"/>
</dbReference>
<dbReference type="Pfam" id="PF05597">
    <property type="entry name" value="Phasin"/>
    <property type="match status" value="1"/>
</dbReference>
<protein>
    <recommendedName>
        <fullName evidence="3">Poly(Hydroxyalcanoate) granule associated protein (Phasin)</fullName>
    </recommendedName>
</protein>
<proteinExistence type="predicted"/>
<keyword evidence="2" id="KW-1185">Reference proteome</keyword>
<dbReference type="AlphaFoldDB" id="C0EHQ8"/>
<dbReference type="InterPro" id="IPR008769">
    <property type="entry name" value="PhaF_PhaI"/>
</dbReference>
<dbReference type="HOGENOM" id="CLU_131526_0_2_9"/>
<gene>
    <name evidence="1" type="ORF">CLOSTMETH_03403</name>
</gene>
<evidence type="ECO:0008006" key="3">
    <source>
        <dbReference type="Google" id="ProtNLM"/>
    </source>
</evidence>
<reference evidence="1 2" key="2">
    <citation type="submission" date="2009-02" db="EMBL/GenBank/DDBJ databases">
        <title>Draft genome sequence of Clostridium methylpentosum (DSM 5476).</title>
        <authorList>
            <person name="Sudarsanam P."/>
            <person name="Ley R."/>
            <person name="Guruge J."/>
            <person name="Turnbaugh P.J."/>
            <person name="Mahowald M."/>
            <person name="Liep D."/>
            <person name="Gordon J."/>
        </authorList>
    </citation>
    <scope>NUCLEOTIDE SEQUENCE [LARGE SCALE GENOMIC DNA]</scope>
    <source>
        <strain evidence="1 2">DSM 5476</strain>
    </source>
</reference>
<evidence type="ECO:0000313" key="2">
    <source>
        <dbReference type="Proteomes" id="UP000003340"/>
    </source>
</evidence>
<accession>C0EHQ8</accession>
<evidence type="ECO:0000313" key="1">
    <source>
        <dbReference type="EMBL" id="EEG28988.1"/>
    </source>
</evidence>
<dbReference type="EMBL" id="ACEC01000119">
    <property type="protein sequence ID" value="EEG28988.1"/>
    <property type="molecule type" value="Genomic_DNA"/>
</dbReference>
<dbReference type="eggNOG" id="COG3937">
    <property type="taxonomic scope" value="Bacteria"/>
</dbReference>
<reference evidence="1 2" key="1">
    <citation type="submission" date="2009-01" db="EMBL/GenBank/DDBJ databases">
        <authorList>
            <person name="Fulton L."/>
            <person name="Clifton S."/>
            <person name="Fulton B."/>
            <person name="Xu J."/>
            <person name="Minx P."/>
            <person name="Pepin K.H."/>
            <person name="Johnson M."/>
            <person name="Bhonagiri V."/>
            <person name="Nash W.E."/>
            <person name="Mardis E.R."/>
            <person name="Wilson R.K."/>
        </authorList>
    </citation>
    <scope>NUCLEOTIDE SEQUENCE [LARGE SCALE GENOMIC DNA]</scope>
    <source>
        <strain evidence="1 2">DSM 5476</strain>
    </source>
</reference>
<sequence length="111" mass="12067">MLTNLGEDLKKIFLAGLGAVATTAEKSKEVIDELVEKGELTIEQGKVLNEELKHDIKKKVKQTVAAVNKTPDGTAVVESLDKLSPEELEAVKAKLAEMEKDDAPQQEQPAE</sequence>
<organism evidence="1 2">
    <name type="scientific">[Clostridium] methylpentosum DSM 5476</name>
    <dbReference type="NCBI Taxonomy" id="537013"/>
    <lineage>
        <taxon>Bacteria</taxon>
        <taxon>Bacillati</taxon>
        <taxon>Bacillota</taxon>
        <taxon>Clostridia</taxon>
        <taxon>Eubacteriales</taxon>
        <taxon>Oscillospiraceae</taxon>
        <taxon>Oscillospiraceae incertae sedis</taxon>
    </lineage>
</organism>
<comment type="caution">
    <text evidence="1">The sequence shown here is derived from an EMBL/GenBank/DDBJ whole genome shotgun (WGS) entry which is preliminary data.</text>
</comment>